<name>A0A6H3FD31_9BACT</name>
<dbReference type="Pfam" id="PF00860">
    <property type="entry name" value="Xan_ur_permease"/>
    <property type="match status" value="1"/>
</dbReference>
<dbReference type="InterPro" id="IPR006042">
    <property type="entry name" value="Xan_ur_permease"/>
</dbReference>
<feature type="transmembrane region" description="Helical" evidence="7">
    <location>
        <begin position="349"/>
        <end position="368"/>
    </location>
</feature>
<feature type="transmembrane region" description="Helical" evidence="7">
    <location>
        <begin position="404"/>
        <end position="420"/>
    </location>
</feature>
<dbReference type="Proteomes" id="UP000292919">
    <property type="component" value="Unassembled WGS sequence"/>
</dbReference>
<dbReference type="PROSITE" id="PS01116">
    <property type="entry name" value="XANTH_URACIL_PERMASE"/>
    <property type="match status" value="1"/>
</dbReference>
<dbReference type="InterPro" id="IPR006043">
    <property type="entry name" value="NCS2"/>
</dbReference>
<evidence type="ECO:0000256" key="1">
    <source>
        <dbReference type="ARBA" id="ARBA00004141"/>
    </source>
</evidence>
<feature type="transmembrane region" description="Helical" evidence="7">
    <location>
        <begin position="102"/>
        <end position="119"/>
    </location>
</feature>
<dbReference type="AlphaFoldDB" id="A0A6H3FD31"/>
<sequence length="425" mass="44400">MTSPTPGSIPGQRPAPAPTDYRLRLRDCVLGAQMLFVAFGALVLVPILTGLDSNVALFTAGVGTLLFQLCTRGKVPIFLASSFAFIAPIIYGVQTWGMPQTLGALVCCGFVYFIVSALVRWRGTEFVLRLLPPIVTGPVIMVIGLILAPVAVNMALGKTGDGAQQIVPGNLALWISMTSLAATVLVSLLGKGFLRLMPILCGIVAGLAACLILGVGDWSTVTAAPWLRLPHFMFPEFSLEPILFIVPITLAPVIEHFGDVVAISTITGKDYLKDPGIHTTMFGDGLATMAAGMVGGPPCTTYAEVIGAVGLTRVFNPAVMTWAALCAVLLSFVAKIGAFLGAIPVPVMGGIMILLFGAIMVVGLNTLVRAGKDLMEPRNMIIVALVIIFGVGGMQFNIGSFKLGGIGLAAVTGVALNLLLPRSRA</sequence>
<evidence type="ECO:0000256" key="4">
    <source>
        <dbReference type="ARBA" id="ARBA00022692"/>
    </source>
</evidence>
<feature type="transmembrane region" description="Helical" evidence="7">
    <location>
        <begin position="171"/>
        <end position="189"/>
    </location>
</feature>
<evidence type="ECO:0000313" key="8">
    <source>
        <dbReference type="EMBL" id="TBH80600.1"/>
    </source>
</evidence>
<feature type="transmembrane region" description="Helical" evidence="7">
    <location>
        <begin position="77"/>
        <end position="96"/>
    </location>
</feature>
<protein>
    <submittedName>
        <fullName evidence="8">Uracil-xanthine permease</fullName>
    </submittedName>
</protein>
<feature type="transmembrane region" description="Helical" evidence="7">
    <location>
        <begin position="241"/>
        <end position="263"/>
    </location>
</feature>
<feature type="transmembrane region" description="Helical" evidence="7">
    <location>
        <begin position="322"/>
        <end position="343"/>
    </location>
</feature>
<accession>A0A6H3FD31</accession>
<feature type="transmembrane region" description="Helical" evidence="7">
    <location>
        <begin position="380"/>
        <end position="398"/>
    </location>
</feature>
<dbReference type="PANTHER" id="PTHR42810:SF2">
    <property type="entry name" value="PURINE PERMEASE C1399.01C-RELATED"/>
    <property type="match status" value="1"/>
</dbReference>
<keyword evidence="4 7" id="KW-0812">Transmembrane</keyword>
<keyword evidence="3" id="KW-0813">Transport</keyword>
<evidence type="ECO:0000256" key="2">
    <source>
        <dbReference type="ARBA" id="ARBA00008821"/>
    </source>
</evidence>
<keyword evidence="5 7" id="KW-1133">Transmembrane helix</keyword>
<feature type="transmembrane region" description="Helical" evidence="7">
    <location>
        <begin position="28"/>
        <end position="48"/>
    </location>
</feature>
<comment type="similarity">
    <text evidence="2">Belongs to the nucleobase:cation symporter-2 (NCS2) (TC 2.A.40) family.</text>
</comment>
<reference evidence="8 9" key="1">
    <citation type="submission" date="2018-12" db="EMBL/GenBank/DDBJ databases">
        <title>First genome draft of Desulfovibrio legallis sp. nov.</title>
        <authorList>
            <person name="Ben Dhia O."/>
            <person name="Najjari A."/>
            <person name="Ferjani R."/>
            <person name="Fhoula I."/>
            <person name="Fardeau M.-L."/>
            <person name="Boudabbous A."/>
            <person name="Ouzari H.I."/>
        </authorList>
    </citation>
    <scope>NUCLEOTIDE SEQUENCE [LARGE SCALE GENOMIC DNA]</scope>
    <source>
        <strain evidence="8 9">H1T</strain>
    </source>
</reference>
<proteinExistence type="inferred from homology"/>
<evidence type="ECO:0000256" key="5">
    <source>
        <dbReference type="ARBA" id="ARBA00022989"/>
    </source>
</evidence>
<feature type="transmembrane region" description="Helical" evidence="7">
    <location>
        <begin position="196"/>
        <end position="221"/>
    </location>
</feature>
<evidence type="ECO:0000256" key="7">
    <source>
        <dbReference type="SAM" id="Phobius"/>
    </source>
</evidence>
<comment type="subcellular location">
    <subcellularLocation>
        <location evidence="1">Membrane</location>
        <topology evidence="1">Multi-pass membrane protein</topology>
    </subcellularLocation>
</comment>
<evidence type="ECO:0000313" key="9">
    <source>
        <dbReference type="Proteomes" id="UP000292919"/>
    </source>
</evidence>
<organism evidence="8 9">
    <name type="scientific">Desulfovibrio legallii</name>
    <dbReference type="NCBI Taxonomy" id="571438"/>
    <lineage>
        <taxon>Bacteria</taxon>
        <taxon>Pseudomonadati</taxon>
        <taxon>Thermodesulfobacteriota</taxon>
        <taxon>Desulfovibrionia</taxon>
        <taxon>Desulfovibrionales</taxon>
        <taxon>Desulfovibrionaceae</taxon>
        <taxon>Desulfovibrio</taxon>
    </lineage>
</organism>
<evidence type="ECO:0000256" key="3">
    <source>
        <dbReference type="ARBA" id="ARBA00022448"/>
    </source>
</evidence>
<dbReference type="PANTHER" id="PTHR42810">
    <property type="entry name" value="PURINE PERMEASE C1399.01C-RELATED"/>
    <property type="match status" value="1"/>
</dbReference>
<dbReference type="RefSeq" id="WP_130957910.1">
    <property type="nucleotide sequence ID" value="NZ_JBHSHA010000009.1"/>
</dbReference>
<feature type="transmembrane region" description="Helical" evidence="7">
    <location>
        <begin position="126"/>
        <end position="151"/>
    </location>
</feature>
<keyword evidence="6 7" id="KW-0472">Membrane</keyword>
<dbReference type="GO" id="GO:0005886">
    <property type="term" value="C:plasma membrane"/>
    <property type="evidence" value="ECO:0007669"/>
    <property type="project" value="TreeGrafter"/>
</dbReference>
<dbReference type="NCBIfam" id="TIGR00801">
    <property type="entry name" value="ncs2"/>
    <property type="match status" value="1"/>
</dbReference>
<comment type="caution">
    <text evidence="8">The sequence shown here is derived from an EMBL/GenBank/DDBJ whole genome shotgun (WGS) entry which is preliminary data.</text>
</comment>
<gene>
    <name evidence="8" type="ORF">EB812_05570</name>
</gene>
<dbReference type="GO" id="GO:0042907">
    <property type="term" value="F:xanthine transmembrane transporter activity"/>
    <property type="evidence" value="ECO:0007669"/>
    <property type="project" value="TreeGrafter"/>
</dbReference>
<dbReference type="EMBL" id="SIXC01000005">
    <property type="protein sequence ID" value="TBH80600.1"/>
    <property type="molecule type" value="Genomic_DNA"/>
</dbReference>
<keyword evidence="9" id="KW-1185">Reference proteome</keyword>
<evidence type="ECO:0000256" key="6">
    <source>
        <dbReference type="ARBA" id="ARBA00023136"/>
    </source>
</evidence>